<dbReference type="EMBL" id="CM023481">
    <property type="protein sequence ID" value="KAH6945791.1"/>
    <property type="molecule type" value="Genomic_DNA"/>
</dbReference>
<gene>
    <name evidence="1" type="ORF">HPB50_009949</name>
</gene>
<protein>
    <submittedName>
        <fullName evidence="1">Uncharacterized protein</fullName>
    </submittedName>
</protein>
<proteinExistence type="predicted"/>
<keyword evidence="2" id="KW-1185">Reference proteome</keyword>
<dbReference type="Proteomes" id="UP000821845">
    <property type="component" value="Chromosome 1"/>
</dbReference>
<reference evidence="1" key="1">
    <citation type="submission" date="2020-05" db="EMBL/GenBank/DDBJ databases">
        <title>Large-scale comparative analyses of tick genomes elucidate their genetic diversity and vector capacities.</title>
        <authorList>
            <person name="Jia N."/>
            <person name="Wang J."/>
            <person name="Shi W."/>
            <person name="Du L."/>
            <person name="Sun Y."/>
            <person name="Zhan W."/>
            <person name="Jiang J."/>
            <person name="Wang Q."/>
            <person name="Zhang B."/>
            <person name="Ji P."/>
            <person name="Sakyi L.B."/>
            <person name="Cui X."/>
            <person name="Yuan T."/>
            <person name="Jiang B."/>
            <person name="Yang W."/>
            <person name="Lam T.T.-Y."/>
            <person name="Chang Q."/>
            <person name="Ding S."/>
            <person name="Wang X."/>
            <person name="Zhu J."/>
            <person name="Ruan X."/>
            <person name="Zhao L."/>
            <person name="Wei J."/>
            <person name="Que T."/>
            <person name="Du C."/>
            <person name="Cheng J."/>
            <person name="Dai P."/>
            <person name="Han X."/>
            <person name="Huang E."/>
            <person name="Gao Y."/>
            <person name="Liu J."/>
            <person name="Shao H."/>
            <person name="Ye R."/>
            <person name="Li L."/>
            <person name="Wei W."/>
            <person name="Wang X."/>
            <person name="Wang C."/>
            <person name="Yang T."/>
            <person name="Huo Q."/>
            <person name="Li W."/>
            <person name="Guo W."/>
            <person name="Chen H."/>
            <person name="Zhou L."/>
            <person name="Ni X."/>
            <person name="Tian J."/>
            <person name="Zhou Y."/>
            <person name="Sheng Y."/>
            <person name="Liu T."/>
            <person name="Pan Y."/>
            <person name="Xia L."/>
            <person name="Li J."/>
            <person name="Zhao F."/>
            <person name="Cao W."/>
        </authorList>
    </citation>
    <scope>NUCLEOTIDE SEQUENCE</scope>
    <source>
        <strain evidence="1">Hyas-2018</strain>
    </source>
</reference>
<sequence>MIPSLVELFRILAACVDMQPFWKALTAAFESLYTSSHRLFRRASAMATCSATYGFVVRTVAQFVVEPLWSTTTAVNFLPPRYAAASTKLALVPPFPSRFSRAVALARRRPSLCTG</sequence>
<organism evidence="1 2">
    <name type="scientific">Hyalomma asiaticum</name>
    <name type="common">Tick</name>
    <dbReference type="NCBI Taxonomy" id="266040"/>
    <lineage>
        <taxon>Eukaryota</taxon>
        <taxon>Metazoa</taxon>
        <taxon>Ecdysozoa</taxon>
        <taxon>Arthropoda</taxon>
        <taxon>Chelicerata</taxon>
        <taxon>Arachnida</taxon>
        <taxon>Acari</taxon>
        <taxon>Parasitiformes</taxon>
        <taxon>Ixodida</taxon>
        <taxon>Ixodoidea</taxon>
        <taxon>Ixodidae</taxon>
        <taxon>Hyalomminae</taxon>
        <taxon>Hyalomma</taxon>
    </lineage>
</organism>
<name>A0ACB7THT9_HYAAI</name>
<comment type="caution">
    <text evidence="1">The sequence shown here is derived from an EMBL/GenBank/DDBJ whole genome shotgun (WGS) entry which is preliminary data.</text>
</comment>
<evidence type="ECO:0000313" key="2">
    <source>
        <dbReference type="Proteomes" id="UP000821845"/>
    </source>
</evidence>
<evidence type="ECO:0000313" key="1">
    <source>
        <dbReference type="EMBL" id="KAH6945791.1"/>
    </source>
</evidence>
<accession>A0ACB7THT9</accession>